<organism evidence="1">
    <name type="scientific">viral metagenome</name>
    <dbReference type="NCBI Taxonomy" id="1070528"/>
    <lineage>
        <taxon>unclassified sequences</taxon>
        <taxon>metagenomes</taxon>
        <taxon>organismal metagenomes</taxon>
    </lineage>
</organism>
<reference evidence="1" key="1">
    <citation type="submission" date="2020-03" db="EMBL/GenBank/DDBJ databases">
        <title>The deep terrestrial virosphere.</title>
        <authorList>
            <person name="Holmfeldt K."/>
            <person name="Nilsson E."/>
            <person name="Simone D."/>
            <person name="Lopez-Fernandez M."/>
            <person name="Wu X."/>
            <person name="de Brujin I."/>
            <person name="Lundin D."/>
            <person name="Andersson A."/>
            <person name="Bertilsson S."/>
            <person name="Dopson M."/>
        </authorList>
    </citation>
    <scope>NUCLEOTIDE SEQUENCE</scope>
    <source>
        <strain evidence="1">MM171A01234</strain>
        <strain evidence="2">MM171B00502</strain>
    </source>
</reference>
<gene>
    <name evidence="1" type="ORF">MM171A01234_0005</name>
    <name evidence="2" type="ORF">MM171B00502_0019</name>
</gene>
<dbReference type="EMBL" id="MT143639">
    <property type="protein sequence ID" value="QJA99265.1"/>
    <property type="molecule type" value="Genomic_DNA"/>
</dbReference>
<dbReference type="AlphaFoldDB" id="A0A6M3M2A2"/>
<evidence type="ECO:0000313" key="2">
    <source>
        <dbReference type="EMBL" id="QJB04026.1"/>
    </source>
</evidence>
<sequence length="67" mass="7500">MSAQRHVGFIPIFKRADGAVYCRTTTVFDTEEEAKTEAKDRGWSDRAGFLTIGKVAYRKEVEDGTEG</sequence>
<dbReference type="EMBL" id="MT143869">
    <property type="protein sequence ID" value="QJB04026.1"/>
    <property type="molecule type" value="Genomic_DNA"/>
</dbReference>
<name>A0A6M3M2A2_9ZZZZ</name>
<proteinExistence type="predicted"/>
<accession>A0A6M3M2A2</accession>
<evidence type="ECO:0000313" key="1">
    <source>
        <dbReference type="EMBL" id="QJA99265.1"/>
    </source>
</evidence>
<protein>
    <submittedName>
        <fullName evidence="1">Uncharacterized protein</fullName>
    </submittedName>
</protein>